<keyword evidence="6" id="KW-0902">Two-component regulatory system</keyword>
<dbReference type="PROSITE" id="PS50109">
    <property type="entry name" value="HIS_KIN"/>
    <property type="match status" value="1"/>
</dbReference>
<evidence type="ECO:0000256" key="6">
    <source>
        <dbReference type="ARBA" id="ARBA00023012"/>
    </source>
</evidence>
<keyword evidence="13" id="KW-1185">Reference proteome</keyword>
<feature type="domain" description="Histidine kinase" evidence="11">
    <location>
        <begin position="265"/>
        <end position="477"/>
    </location>
</feature>
<evidence type="ECO:0000256" key="8">
    <source>
        <dbReference type="SAM" id="Coils"/>
    </source>
</evidence>
<evidence type="ECO:0000313" key="12">
    <source>
        <dbReference type="EMBL" id="PEN12288.1"/>
    </source>
</evidence>
<evidence type="ECO:0000256" key="7">
    <source>
        <dbReference type="ARBA" id="ARBA00023136"/>
    </source>
</evidence>
<dbReference type="EC" id="2.7.13.3" evidence="2"/>
<feature type="region of interest" description="Disordered" evidence="9">
    <location>
        <begin position="1"/>
        <end position="22"/>
    </location>
</feature>
<feature type="transmembrane region" description="Helical" evidence="10">
    <location>
        <begin position="55"/>
        <end position="73"/>
    </location>
</feature>
<feature type="compositionally biased region" description="Basic and acidic residues" evidence="9">
    <location>
        <begin position="13"/>
        <end position="22"/>
    </location>
</feature>
<evidence type="ECO:0000256" key="4">
    <source>
        <dbReference type="ARBA" id="ARBA00022679"/>
    </source>
</evidence>
<evidence type="ECO:0000256" key="1">
    <source>
        <dbReference type="ARBA" id="ARBA00000085"/>
    </source>
</evidence>
<dbReference type="Gene3D" id="1.10.287.130">
    <property type="match status" value="1"/>
</dbReference>
<comment type="caution">
    <text evidence="12">The sequence shown here is derived from an EMBL/GenBank/DDBJ whole genome shotgun (WGS) entry which is preliminary data.</text>
</comment>
<dbReference type="PANTHER" id="PTHR43711:SF26">
    <property type="entry name" value="SENSOR HISTIDINE KINASE RCSC"/>
    <property type="match status" value="1"/>
</dbReference>
<gene>
    <name evidence="12" type="ORF">CRI94_14750</name>
</gene>
<dbReference type="EMBL" id="PDEQ01000008">
    <property type="protein sequence ID" value="PEN12288.1"/>
    <property type="molecule type" value="Genomic_DNA"/>
</dbReference>
<dbReference type="InterPro" id="IPR036890">
    <property type="entry name" value="HATPase_C_sf"/>
</dbReference>
<evidence type="ECO:0000256" key="10">
    <source>
        <dbReference type="SAM" id="Phobius"/>
    </source>
</evidence>
<dbReference type="InterPro" id="IPR003594">
    <property type="entry name" value="HATPase_dom"/>
</dbReference>
<feature type="transmembrane region" description="Helical" evidence="10">
    <location>
        <begin position="79"/>
        <end position="100"/>
    </location>
</feature>
<keyword evidence="8" id="KW-0175">Coiled coil</keyword>
<dbReference type="FunFam" id="1.10.287.130:FF:000001">
    <property type="entry name" value="Two-component sensor histidine kinase"/>
    <property type="match status" value="1"/>
</dbReference>
<dbReference type="Pfam" id="PF00512">
    <property type="entry name" value="HisKA"/>
    <property type="match status" value="1"/>
</dbReference>
<dbReference type="GO" id="GO:0000155">
    <property type="term" value="F:phosphorelay sensor kinase activity"/>
    <property type="evidence" value="ECO:0007669"/>
    <property type="project" value="InterPro"/>
</dbReference>
<evidence type="ECO:0000256" key="9">
    <source>
        <dbReference type="SAM" id="MobiDB-lite"/>
    </source>
</evidence>
<feature type="coiled-coil region" evidence="8">
    <location>
        <begin position="217"/>
        <end position="258"/>
    </location>
</feature>
<dbReference type="CDD" id="cd16922">
    <property type="entry name" value="HATPase_EvgS-ArcB-TorS-like"/>
    <property type="match status" value="1"/>
</dbReference>
<dbReference type="PRINTS" id="PR00344">
    <property type="entry name" value="BCTRLSENSOR"/>
</dbReference>
<dbReference type="SMART" id="SM00387">
    <property type="entry name" value="HATPase_c"/>
    <property type="match status" value="1"/>
</dbReference>
<keyword evidence="4" id="KW-0808">Transferase</keyword>
<dbReference type="PANTHER" id="PTHR43711">
    <property type="entry name" value="TWO-COMPONENT HISTIDINE KINASE"/>
    <property type="match status" value="1"/>
</dbReference>
<dbReference type="InterPro" id="IPR050736">
    <property type="entry name" value="Sensor_HK_Regulatory"/>
</dbReference>
<feature type="transmembrane region" description="Helical" evidence="10">
    <location>
        <begin position="158"/>
        <end position="176"/>
    </location>
</feature>
<dbReference type="Proteomes" id="UP000220102">
    <property type="component" value="Unassembled WGS sequence"/>
</dbReference>
<dbReference type="FunFam" id="3.30.565.10:FF:000006">
    <property type="entry name" value="Sensor histidine kinase WalK"/>
    <property type="match status" value="1"/>
</dbReference>
<keyword evidence="5" id="KW-0418">Kinase</keyword>
<feature type="transmembrane region" description="Helical" evidence="10">
    <location>
        <begin position="112"/>
        <end position="131"/>
    </location>
</feature>
<organism evidence="12 13">
    <name type="scientific">Longibacter salinarum</name>
    <dbReference type="NCBI Taxonomy" id="1850348"/>
    <lineage>
        <taxon>Bacteria</taxon>
        <taxon>Pseudomonadati</taxon>
        <taxon>Rhodothermota</taxon>
        <taxon>Rhodothermia</taxon>
        <taxon>Rhodothermales</taxon>
        <taxon>Salisaetaceae</taxon>
        <taxon>Longibacter</taxon>
    </lineage>
</organism>
<reference evidence="12 13" key="1">
    <citation type="submission" date="2017-10" db="EMBL/GenBank/DDBJ databases">
        <title>Draft genome of Longibacter Salinarum.</title>
        <authorList>
            <person name="Goh K.M."/>
            <person name="Shamsir M.S."/>
            <person name="Lim S.W."/>
        </authorList>
    </citation>
    <scope>NUCLEOTIDE SEQUENCE [LARGE SCALE GENOMIC DNA]</scope>
    <source>
        <strain evidence="12 13">KCTC 52045</strain>
    </source>
</reference>
<keyword evidence="10" id="KW-0812">Transmembrane</keyword>
<name>A0A2A8CV10_9BACT</name>
<dbReference type="SUPFAM" id="SSF55874">
    <property type="entry name" value="ATPase domain of HSP90 chaperone/DNA topoisomerase II/histidine kinase"/>
    <property type="match status" value="1"/>
</dbReference>
<evidence type="ECO:0000313" key="13">
    <source>
        <dbReference type="Proteomes" id="UP000220102"/>
    </source>
</evidence>
<keyword evidence="3" id="KW-0597">Phosphoprotein</keyword>
<accession>A0A2A8CV10</accession>
<dbReference type="InterPro" id="IPR036097">
    <property type="entry name" value="HisK_dim/P_sf"/>
</dbReference>
<evidence type="ECO:0000259" key="11">
    <source>
        <dbReference type="PROSITE" id="PS50109"/>
    </source>
</evidence>
<proteinExistence type="predicted"/>
<keyword evidence="7 10" id="KW-0472">Membrane</keyword>
<dbReference type="SMART" id="SM00388">
    <property type="entry name" value="HisKA"/>
    <property type="match status" value="1"/>
</dbReference>
<evidence type="ECO:0000256" key="3">
    <source>
        <dbReference type="ARBA" id="ARBA00022553"/>
    </source>
</evidence>
<protein>
    <recommendedName>
        <fullName evidence="2">histidine kinase</fullName>
        <ecNumber evidence="2">2.7.13.3</ecNumber>
    </recommendedName>
</protein>
<evidence type="ECO:0000256" key="5">
    <source>
        <dbReference type="ARBA" id="ARBA00022777"/>
    </source>
</evidence>
<keyword evidence="10" id="KW-1133">Transmembrane helix</keyword>
<dbReference type="InterPro" id="IPR005467">
    <property type="entry name" value="His_kinase_dom"/>
</dbReference>
<dbReference type="Pfam" id="PF02518">
    <property type="entry name" value="HATPase_c"/>
    <property type="match status" value="1"/>
</dbReference>
<dbReference type="InterPro" id="IPR004358">
    <property type="entry name" value="Sig_transdc_His_kin-like_C"/>
</dbReference>
<dbReference type="Gene3D" id="3.30.565.10">
    <property type="entry name" value="Histidine kinase-like ATPase, C-terminal domain"/>
    <property type="match status" value="1"/>
</dbReference>
<feature type="transmembrane region" description="Helical" evidence="10">
    <location>
        <begin position="182"/>
        <end position="203"/>
    </location>
</feature>
<comment type="catalytic activity">
    <reaction evidence="1">
        <text>ATP + protein L-histidine = ADP + protein N-phospho-L-histidine.</text>
        <dbReference type="EC" id="2.7.13.3"/>
    </reaction>
</comment>
<evidence type="ECO:0000256" key="2">
    <source>
        <dbReference type="ARBA" id="ARBA00012438"/>
    </source>
</evidence>
<sequence length="492" mass="53793">MSDEHAASLQNVEEVRSGSRSDAMDPLTLAEKNAVTRDAVDAAITQRVYQYTRPVSAGLAVMYAGFSVLHVFALSPASAWIMSPLAAITALVCFGLWVAWKKLPVEAPYPHMVGAFISALVIANVLTHIAVEDNLEVTTHLILMLLGTSVLLLSSRWLALVIVASLLGWGTIVLTTGPYASILHYATTLLTTTLLSGIIHIALRRATRQSERRRLSAERLQTALSRALDAEARARRQLEDTNHALETAVHEAEELNEMQAAFLSDMSHEIRTPLTSIIGFAEVLSEENPADAEHFADLIRQSSERLMETVNSVLDLSKLKRGVAEFRPERVDVDDLLQDTLMLFRGRTDAEDMNLALETPKEPVVARLDPSSLNRITSNLVSNAVKFCDAGDDITVRLEATDDTVSISVEDTGPGIRPEFRAKLFEPFHRDESLSRQGTGLGLTITRRLVEAMDGTIEVDSVYGEGTTFTVTLPRSLDEGDLEVSSSEASCA</sequence>
<dbReference type="AlphaFoldDB" id="A0A2A8CV10"/>
<dbReference type="SUPFAM" id="SSF47384">
    <property type="entry name" value="Homodimeric domain of signal transducing histidine kinase"/>
    <property type="match status" value="1"/>
</dbReference>
<dbReference type="CDD" id="cd00082">
    <property type="entry name" value="HisKA"/>
    <property type="match status" value="1"/>
</dbReference>
<dbReference type="InterPro" id="IPR003661">
    <property type="entry name" value="HisK_dim/P_dom"/>
</dbReference>